<reference evidence="1" key="1">
    <citation type="submission" date="2021-01" db="EMBL/GenBank/DDBJ databases">
        <authorList>
            <person name="Corre E."/>
            <person name="Pelletier E."/>
            <person name="Niang G."/>
            <person name="Scheremetjew M."/>
            <person name="Finn R."/>
            <person name="Kale V."/>
            <person name="Holt S."/>
            <person name="Cochrane G."/>
            <person name="Meng A."/>
            <person name="Brown T."/>
            <person name="Cohen L."/>
        </authorList>
    </citation>
    <scope>NUCLEOTIDE SEQUENCE</scope>
    <source>
        <strain evidence="1">GSBS06</strain>
    </source>
</reference>
<sequence>MKGIKPNTIILARMRTVGSSYFTHVLRQRKRTRPTLFNCQSSSFSTGSNQSLWWPEAVEAIKQLPEIADAKETFSLGNYKEAESSLNRAKDICLSAFGADDPVTASVLMGMTKVYYYSGNVKGASAALSALNECKAVSSDSAKSEAVRIMYMKVMLDLGYDEETWSRLDLMQKRPYDTNCNELNSINCLVDLLWNPLLVHNNPDLFATFESWHDTHMAVVSRMENDPAQRACHLYNMGTSVWSKYLKNGLLLNTISEDAMSLLKEFTANSLTNTIDCLKEESTSLDEIMKVSEENANEVCALVSKENPDFARRIALTLNMLAVQNPKDKDSQLMLSKALALVQDLEDDGDEYRATLALILSSLARSLHLNGKALSSEGLYRSAIDKLATLRPRRNKYEVTSINILQNYAQLLHGWEKREADAASVAAEAQKLEEIYVSNCIGIELDQVVNWAHVASGCSFMDT</sequence>
<dbReference type="Gene3D" id="1.25.40.10">
    <property type="entry name" value="Tetratricopeptide repeat domain"/>
    <property type="match status" value="1"/>
</dbReference>
<evidence type="ECO:0000313" key="1">
    <source>
        <dbReference type="EMBL" id="CAE0432608.1"/>
    </source>
</evidence>
<dbReference type="AlphaFoldDB" id="A0A7S3LLN8"/>
<dbReference type="EMBL" id="HBIN01004185">
    <property type="protein sequence ID" value="CAE0432608.1"/>
    <property type="molecule type" value="Transcribed_RNA"/>
</dbReference>
<dbReference type="InterPro" id="IPR011990">
    <property type="entry name" value="TPR-like_helical_dom_sf"/>
</dbReference>
<organism evidence="1">
    <name type="scientific">Aplanochytrium stocchinoi</name>
    <dbReference type="NCBI Taxonomy" id="215587"/>
    <lineage>
        <taxon>Eukaryota</taxon>
        <taxon>Sar</taxon>
        <taxon>Stramenopiles</taxon>
        <taxon>Bigyra</taxon>
        <taxon>Labyrinthulomycetes</taxon>
        <taxon>Thraustochytrida</taxon>
        <taxon>Thraustochytriidae</taxon>
        <taxon>Aplanochytrium</taxon>
    </lineage>
</organism>
<gene>
    <name evidence="1" type="ORF">ASTO00021_LOCUS2928</name>
</gene>
<name>A0A7S3LLN8_9STRA</name>
<protein>
    <submittedName>
        <fullName evidence="1">Uncharacterized protein</fullName>
    </submittedName>
</protein>
<proteinExistence type="predicted"/>
<accession>A0A7S3LLN8</accession>